<feature type="domain" description="DUF4113" evidence="3">
    <location>
        <begin position="82"/>
        <end position="132"/>
    </location>
</feature>
<dbReference type="InterPro" id="IPR011004">
    <property type="entry name" value="Trimer_LpxA-like_sf"/>
</dbReference>
<gene>
    <name evidence="4" type="ORF">HX829_18220</name>
</gene>
<dbReference type="Proteomes" id="UP000582981">
    <property type="component" value="Unassembled WGS sequence"/>
</dbReference>
<dbReference type="InterPro" id="IPR025188">
    <property type="entry name" value="DUF4113"/>
</dbReference>
<dbReference type="Pfam" id="PF13438">
    <property type="entry name" value="DUF4113"/>
    <property type="match status" value="1"/>
</dbReference>
<sequence length="134" mass="14724">MSSHPFQYTDTQLRDENEGSSTIIGPDVCIGQGAMVFEGVNVGAGAVIAANAMVTKHVFLDLRHPGELPMTCFSAAQPEASEKVMPVLDQINGRWGRRTLKVATVPVAPDWRMKRDLLSQRYTTCMAELFIVKT</sequence>
<protein>
    <submittedName>
        <fullName evidence="4">DUF4113 domain-containing protein</fullName>
    </submittedName>
</protein>
<dbReference type="GO" id="GO:0016740">
    <property type="term" value="F:transferase activity"/>
    <property type="evidence" value="ECO:0007669"/>
    <property type="project" value="UniProtKB-KW"/>
</dbReference>
<keyword evidence="1" id="KW-0808">Transferase</keyword>
<proteinExistence type="predicted"/>
<dbReference type="RefSeq" id="WP_177144706.1">
    <property type="nucleotide sequence ID" value="NZ_JACAPU010000020.1"/>
</dbReference>
<dbReference type="Gene3D" id="2.160.10.10">
    <property type="entry name" value="Hexapeptide repeat proteins"/>
    <property type="match status" value="1"/>
</dbReference>
<evidence type="ECO:0000313" key="4">
    <source>
        <dbReference type="EMBL" id="NWB48432.1"/>
    </source>
</evidence>
<evidence type="ECO:0000313" key="5">
    <source>
        <dbReference type="Proteomes" id="UP000582981"/>
    </source>
</evidence>
<comment type="caution">
    <text evidence="4">The sequence shown here is derived from an EMBL/GenBank/DDBJ whole genome shotgun (WGS) entry which is preliminary data.</text>
</comment>
<evidence type="ECO:0000256" key="2">
    <source>
        <dbReference type="ARBA" id="ARBA00022737"/>
    </source>
</evidence>
<dbReference type="EMBL" id="JACAPU010000020">
    <property type="protein sequence ID" value="NWB48432.1"/>
    <property type="molecule type" value="Genomic_DNA"/>
</dbReference>
<reference evidence="4 5" key="1">
    <citation type="submission" date="2020-04" db="EMBL/GenBank/DDBJ databases">
        <title>Molecular characterization of pseudomonads from Agaricus bisporus reveal novel blotch 2 pathogens in Western Europe.</title>
        <authorList>
            <person name="Taparia T."/>
            <person name="Krijger M."/>
            <person name="Haynes E."/>
            <person name="Elpinstone J.G."/>
            <person name="Noble R."/>
            <person name="Van Der Wolf J."/>
        </authorList>
    </citation>
    <scope>NUCLEOTIDE SEQUENCE [LARGE SCALE GENOMIC DNA]</scope>
    <source>
        <strain evidence="4 5">F1001</strain>
    </source>
</reference>
<evidence type="ECO:0000256" key="1">
    <source>
        <dbReference type="ARBA" id="ARBA00022679"/>
    </source>
</evidence>
<name>A0A7Y8BLV3_9PSED</name>
<dbReference type="PROSITE" id="PS00101">
    <property type="entry name" value="HEXAPEP_TRANSFERASES"/>
    <property type="match status" value="1"/>
</dbReference>
<evidence type="ECO:0000259" key="3">
    <source>
        <dbReference type="Pfam" id="PF13438"/>
    </source>
</evidence>
<organism evidence="4 5">
    <name type="scientific">Pseudomonas gingeri</name>
    <dbReference type="NCBI Taxonomy" id="117681"/>
    <lineage>
        <taxon>Bacteria</taxon>
        <taxon>Pseudomonadati</taxon>
        <taxon>Pseudomonadota</taxon>
        <taxon>Gammaproteobacteria</taxon>
        <taxon>Pseudomonadales</taxon>
        <taxon>Pseudomonadaceae</taxon>
        <taxon>Pseudomonas</taxon>
    </lineage>
</organism>
<dbReference type="InterPro" id="IPR018357">
    <property type="entry name" value="Hexapep_transf_CS"/>
</dbReference>
<keyword evidence="2" id="KW-0677">Repeat</keyword>
<dbReference type="AlphaFoldDB" id="A0A7Y8BLV3"/>
<accession>A0A7Y8BLV3</accession>
<dbReference type="SUPFAM" id="SSF51161">
    <property type="entry name" value="Trimeric LpxA-like enzymes"/>
    <property type="match status" value="1"/>
</dbReference>